<sequence length="60" mass="6453">MLGSPVWYPTVNHFCRCAAEPCVQVSGLVRPVVCCWIRSSPTAAAAARASWMSLSLNGSR</sequence>
<dbReference type="Proteomes" id="UP000039021">
    <property type="component" value="Unassembled WGS sequence"/>
</dbReference>
<comment type="caution">
    <text evidence="1">The sequence shown here is derived from an EMBL/GenBank/DDBJ whole genome shotgun (WGS) entry which is preliminary data.</text>
</comment>
<name>A0A916PCN7_MYCTX</name>
<evidence type="ECO:0000313" key="2">
    <source>
        <dbReference type="Proteomes" id="UP000039021"/>
    </source>
</evidence>
<accession>A0A916PCN7</accession>
<dbReference type="AlphaFoldDB" id="A0A916PCN7"/>
<proteinExistence type="predicted"/>
<reference evidence="2" key="1">
    <citation type="submission" date="2015-03" db="EMBL/GenBank/DDBJ databases">
        <authorList>
            <consortium name="Pathogen Informatics"/>
        </authorList>
    </citation>
    <scope>NUCLEOTIDE SEQUENCE [LARGE SCALE GENOMIC DNA]</scope>
    <source>
        <strain evidence="2">N09902308</strain>
    </source>
</reference>
<dbReference type="EMBL" id="CSBK01001851">
    <property type="protein sequence ID" value="COZ22181.1"/>
    <property type="molecule type" value="Genomic_DNA"/>
</dbReference>
<protein>
    <submittedName>
        <fullName evidence="1">Uncharacterized protein</fullName>
    </submittedName>
</protein>
<gene>
    <name evidence="1" type="ORF">ERS007739_03522</name>
</gene>
<organism evidence="1 2">
    <name type="scientific">Mycobacterium tuberculosis</name>
    <dbReference type="NCBI Taxonomy" id="1773"/>
    <lineage>
        <taxon>Bacteria</taxon>
        <taxon>Bacillati</taxon>
        <taxon>Actinomycetota</taxon>
        <taxon>Actinomycetes</taxon>
        <taxon>Mycobacteriales</taxon>
        <taxon>Mycobacteriaceae</taxon>
        <taxon>Mycobacterium</taxon>
        <taxon>Mycobacterium tuberculosis complex</taxon>
    </lineage>
</organism>
<evidence type="ECO:0000313" key="1">
    <source>
        <dbReference type="EMBL" id="COZ22181.1"/>
    </source>
</evidence>